<dbReference type="GO" id="GO:0003677">
    <property type="term" value="F:DNA binding"/>
    <property type="evidence" value="ECO:0007669"/>
    <property type="project" value="UniProtKB-KW"/>
</dbReference>
<dbReference type="PANTHER" id="PTHR33164:SF94">
    <property type="entry name" value="TRANSCRIPTIONAL REGULATORY PROTEIN-RELATED"/>
    <property type="match status" value="1"/>
</dbReference>
<dbReference type="PROSITE" id="PS50995">
    <property type="entry name" value="HTH_MARR_2"/>
    <property type="match status" value="1"/>
</dbReference>
<keyword evidence="3" id="KW-0804">Transcription</keyword>
<evidence type="ECO:0000256" key="3">
    <source>
        <dbReference type="ARBA" id="ARBA00023163"/>
    </source>
</evidence>
<dbReference type="PANTHER" id="PTHR33164">
    <property type="entry name" value="TRANSCRIPTIONAL REGULATOR, MARR FAMILY"/>
    <property type="match status" value="1"/>
</dbReference>
<dbReference type="SMART" id="SM00347">
    <property type="entry name" value="HTH_MARR"/>
    <property type="match status" value="1"/>
</dbReference>
<dbReference type="InterPro" id="IPR000835">
    <property type="entry name" value="HTH_MarR-typ"/>
</dbReference>
<dbReference type="EMBL" id="FRCS01000002">
    <property type="protein sequence ID" value="SHM87180.1"/>
    <property type="molecule type" value="Genomic_DNA"/>
</dbReference>
<protein>
    <submittedName>
        <fullName evidence="5">DNA-binding transcriptional regulator, MarR family</fullName>
    </submittedName>
</protein>
<evidence type="ECO:0000256" key="2">
    <source>
        <dbReference type="ARBA" id="ARBA00023125"/>
    </source>
</evidence>
<dbReference type="InterPro" id="IPR023187">
    <property type="entry name" value="Tscrpt_reg_MarR-type_CS"/>
</dbReference>
<gene>
    <name evidence="5" type="ORF">SAMN05443668_10225</name>
</gene>
<dbReference type="Pfam" id="PF01047">
    <property type="entry name" value="MarR"/>
    <property type="match status" value="1"/>
</dbReference>
<evidence type="ECO:0000313" key="6">
    <source>
        <dbReference type="Proteomes" id="UP000184440"/>
    </source>
</evidence>
<keyword evidence="6" id="KW-1185">Reference proteome</keyword>
<reference evidence="5 6" key="1">
    <citation type="submission" date="2016-11" db="EMBL/GenBank/DDBJ databases">
        <authorList>
            <person name="Jaros S."/>
            <person name="Januszkiewicz K."/>
            <person name="Wedrychowicz H."/>
        </authorList>
    </citation>
    <scope>NUCLEOTIDE SEQUENCE [LARGE SCALE GENOMIC DNA]</scope>
    <source>
        <strain evidence="5 6">DSM 46144</strain>
    </source>
</reference>
<dbReference type="InterPro" id="IPR036390">
    <property type="entry name" value="WH_DNA-bd_sf"/>
</dbReference>
<dbReference type="PRINTS" id="PR00598">
    <property type="entry name" value="HTHMARR"/>
</dbReference>
<dbReference type="InterPro" id="IPR036388">
    <property type="entry name" value="WH-like_DNA-bd_sf"/>
</dbReference>
<dbReference type="InterPro" id="IPR039422">
    <property type="entry name" value="MarR/SlyA-like"/>
</dbReference>
<dbReference type="GO" id="GO:0003700">
    <property type="term" value="F:DNA-binding transcription factor activity"/>
    <property type="evidence" value="ECO:0007669"/>
    <property type="project" value="InterPro"/>
</dbReference>
<dbReference type="SUPFAM" id="SSF46785">
    <property type="entry name" value="Winged helix' DNA-binding domain"/>
    <property type="match status" value="1"/>
</dbReference>
<keyword evidence="1" id="KW-0805">Transcription regulation</keyword>
<proteinExistence type="predicted"/>
<accession>A0A1M7M8U0</accession>
<dbReference type="Gene3D" id="1.10.10.10">
    <property type="entry name" value="Winged helix-like DNA-binding domain superfamily/Winged helix DNA-binding domain"/>
    <property type="match status" value="1"/>
</dbReference>
<dbReference type="AlphaFoldDB" id="A0A1M7M8U0"/>
<dbReference type="PROSITE" id="PS01117">
    <property type="entry name" value="HTH_MARR_1"/>
    <property type="match status" value="1"/>
</dbReference>
<organism evidence="5 6">
    <name type="scientific">Cryptosporangium aurantiacum</name>
    <dbReference type="NCBI Taxonomy" id="134849"/>
    <lineage>
        <taxon>Bacteria</taxon>
        <taxon>Bacillati</taxon>
        <taxon>Actinomycetota</taxon>
        <taxon>Actinomycetes</taxon>
        <taxon>Cryptosporangiales</taxon>
        <taxon>Cryptosporangiaceae</taxon>
        <taxon>Cryptosporangium</taxon>
    </lineage>
</organism>
<sequence>MKYIHYMTTPADPAAPADSSPAIAAFDLVLQFTVLMSEDLTQGLARHNLSESRVHLMWVLAAQGPSTQKSLAEAMHVSARNITGLVDGLVATGFVTREPHPGDRRATLVTMTEHGTETVKSLQDGQRDAAEQLFGPMPPDELTNFLKSMSGVLDRLRAALAAAEEGGNP</sequence>
<keyword evidence="2 5" id="KW-0238">DNA-binding</keyword>
<feature type="domain" description="HTH marR-type" evidence="4">
    <location>
        <begin position="22"/>
        <end position="154"/>
    </location>
</feature>
<evidence type="ECO:0000256" key="1">
    <source>
        <dbReference type="ARBA" id="ARBA00023015"/>
    </source>
</evidence>
<name>A0A1M7M8U0_9ACTN</name>
<evidence type="ECO:0000259" key="4">
    <source>
        <dbReference type="PROSITE" id="PS50995"/>
    </source>
</evidence>
<dbReference type="STRING" id="134849.SAMN05443668_10225"/>
<evidence type="ECO:0000313" key="5">
    <source>
        <dbReference type="EMBL" id="SHM87180.1"/>
    </source>
</evidence>
<dbReference type="Proteomes" id="UP000184440">
    <property type="component" value="Unassembled WGS sequence"/>
</dbReference>
<dbReference type="GO" id="GO:0006950">
    <property type="term" value="P:response to stress"/>
    <property type="evidence" value="ECO:0007669"/>
    <property type="project" value="TreeGrafter"/>
</dbReference>